<name>A0A383VGD5_TETOB</name>
<gene>
    <name evidence="2" type="ORF">BQ4739_LOCUS4516</name>
</gene>
<dbReference type="Proteomes" id="UP000256970">
    <property type="component" value="Unassembled WGS sequence"/>
</dbReference>
<reference evidence="2 3" key="1">
    <citation type="submission" date="2016-10" db="EMBL/GenBank/DDBJ databases">
        <authorList>
            <person name="Cai Z."/>
        </authorList>
    </citation>
    <scope>NUCLEOTIDE SEQUENCE [LARGE SCALE GENOMIC DNA]</scope>
</reference>
<dbReference type="AlphaFoldDB" id="A0A383VGD5"/>
<evidence type="ECO:0000313" key="2">
    <source>
        <dbReference type="EMBL" id="SZX63980.1"/>
    </source>
</evidence>
<organism evidence="2 3">
    <name type="scientific">Tetradesmus obliquus</name>
    <name type="common">Green alga</name>
    <name type="synonym">Acutodesmus obliquus</name>
    <dbReference type="NCBI Taxonomy" id="3088"/>
    <lineage>
        <taxon>Eukaryota</taxon>
        <taxon>Viridiplantae</taxon>
        <taxon>Chlorophyta</taxon>
        <taxon>core chlorophytes</taxon>
        <taxon>Chlorophyceae</taxon>
        <taxon>CS clade</taxon>
        <taxon>Sphaeropleales</taxon>
        <taxon>Scenedesmaceae</taxon>
        <taxon>Tetradesmus</taxon>
    </lineage>
</organism>
<evidence type="ECO:0000256" key="1">
    <source>
        <dbReference type="SAM" id="MobiDB-lite"/>
    </source>
</evidence>
<dbReference type="EMBL" id="FNXT01000363">
    <property type="protein sequence ID" value="SZX63980.1"/>
    <property type="molecule type" value="Genomic_DNA"/>
</dbReference>
<evidence type="ECO:0000313" key="3">
    <source>
        <dbReference type="Proteomes" id="UP000256970"/>
    </source>
</evidence>
<feature type="compositionally biased region" description="Low complexity" evidence="1">
    <location>
        <begin position="67"/>
        <end position="84"/>
    </location>
</feature>
<protein>
    <submittedName>
        <fullName evidence="2">Uncharacterized protein</fullName>
    </submittedName>
</protein>
<sequence length="539" mass="56585">MSSDELYYSSTATSLPARHFPAFAAADRVGGGFRVEGRHSNASYNRHLSSLQPIAAPAAVSPGAHHSSNSTSSSSQTSLSLSPEHVNAAAQAGLAEAAALADRVTLKSGTWDHVLHTSSQTTTPAAATACRTQHSACRTQPDAAAGGAGCGGIMPTTYCRSRVLQHSLWLHDGTDFTAGHMQQVLKPRPCSAPAAGRNSHSQQPATASRAAMPHQLGRGSAAAGSSRSPVAGGRLLQPKQQRWEARKQRPLSGEASAELQALLDRAAAKQDRSSWFSHTPVQVLKIEREKQQAAQQAWLAEFHPTEGAKYPDRSANLRSSRSLQDDDVDWSPAAAGSCGRGHAGCSRLEGSCCSSAESGWDASCSVRYPEYGYVGEMYEAVGDVGDAACSTQVEEQQGGLHMSSQQEKEQAGSVTAAVAAECAAARAAAAAAAAARNAPAAPWWQADALLAQRVSQLLQPSQRQASYCCSATLEVYDALLAANADRAAQLLAAGEMRGEVLLQQLQTPEQLHAAWVSQLRGRSAAQRLQQVLAEAAGVH</sequence>
<feature type="region of interest" description="Disordered" evidence="1">
    <location>
        <begin position="188"/>
        <end position="253"/>
    </location>
</feature>
<accession>A0A383VGD5</accession>
<feature type="region of interest" description="Disordered" evidence="1">
    <location>
        <begin position="58"/>
        <end position="84"/>
    </location>
</feature>
<proteinExistence type="predicted"/>
<keyword evidence="3" id="KW-1185">Reference proteome</keyword>
<feature type="compositionally biased region" description="Low complexity" evidence="1">
    <location>
        <begin position="217"/>
        <end position="234"/>
    </location>
</feature>